<proteinExistence type="predicted"/>
<reference evidence="2" key="1">
    <citation type="journal article" date="2020" name="Fungal Divers.">
        <title>Resolving the Mortierellaceae phylogeny through synthesis of multi-gene phylogenetics and phylogenomics.</title>
        <authorList>
            <person name="Vandepol N."/>
            <person name="Liber J."/>
            <person name="Desiro A."/>
            <person name="Na H."/>
            <person name="Kennedy M."/>
            <person name="Barry K."/>
            <person name="Grigoriev I.V."/>
            <person name="Miller A.N."/>
            <person name="O'Donnell K."/>
            <person name="Stajich J.E."/>
            <person name="Bonito G."/>
        </authorList>
    </citation>
    <scope>NUCLEOTIDE SEQUENCE</scope>
    <source>
        <strain evidence="2">REB-010B</strain>
    </source>
</reference>
<dbReference type="Proteomes" id="UP000738325">
    <property type="component" value="Unassembled WGS sequence"/>
</dbReference>
<feature type="non-terminal residue" evidence="2">
    <location>
        <position position="105"/>
    </location>
</feature>
<comment type="caution">
    <text evidence="2">The sequence shown here is derived from an EMBL/GenBank/DDBJ whole genome shotgun (WGS) entry which is preliminary data.</text>
</comment>
<organism evidence="2 3">
    <name type="scientific">Dissophora globulifera</name>
    <dbReference type="NCBI Taxonomy" id="979702"/>
    <lineage>
        <taxon>Eukaryota</taxon>
        <taxon>Fungi</taxon>
        <taxon>Fungi incertae sedis</taxon>
        <taxon>Mucoromycota</taxon>
        <taxon>Mortierellomycotina</taxon>
        <taxon>Mortierellomycetes</taxon>
        <taxon>Mortierellales</taxon>
        <taxon>Mortierellaceae</taxon>
        <taxon>Dissophora</taxon>
    </lineage>
</organism>
<evidence type="ECO:0000313" key="3">
    <source>
        <dbReference type="Proteomes" id="UP000738325"/>
    </source>
</evidence>
<evidence type="ECO:0000313" key="2">
    <source>
        <dbReference type="EMBL" id="KAG0322647.1"/>
    </source>
</evidence>
<dbReference type="AlphaFoldDB" id="A0A9P6RQ20"/>
<evidence type="ECO:0000256" key="1">
    <source>
        <dbReference type="SAM" id="MobiDB-lite"/>
    </source>
</evidence>
<name>A0A9P6RQ20_9FUNG</name>
<keyword evidence="3" id="KW-1185">Reference proteome</keyword>
<sequence length="105" mass="11690">MAEANVAVERRLDQKAKDKDVPKEIRGPSLYKPTVSLAAVEQGAMAGIRAGEITRFDSIELAPLMRENEPSPEYGADENIDERDRYLPEYAGDMLIDRPRVAIST</sequence>
<accession>A0A9P6RQ20</accession>
<protein>
    <submittedName>
        <fullName evidence="2">Uncharacterized protein</fullName>
    </submittedName>
</protein>
<dbReference type="EMBL" id="JAAAIP010000205">
    <property type="protein sequence ID" value="KAG0322647.1"/>
    <property type="molecule type" value="Genomic_DNA"/>
</dbReference>
<feature type="compositionally biased region" description="Basic and acidic residues" evidence="1">
    <location>
        <begin position="8"/>
        <end position="26"/>
    </location>
</feature>
<feature type="region of interest" description="Disordered" evidence="1">
    <location>
        <begin position="1"/>
        <end position="27"/>
    </location>
</feature>
<gene>
    <name evidence="2" type="ORF">BGZ99_003194</name>
</gene>